<reference evidence="2 3" key="1">
    <citation type="journal article" date="2019" name="PLoS ONE">
        <title>Comparative genome analysis indicates high evolutionary potential of pathogenicity genes in Colletotrichum tanaceti.</title>
        <authorList>
            <person name="Lelwala R.V."/>
            <person name="Korhonen P.K."/>
            <person name="Young N.D."/>
            <person name="Scott J.B."/>
            <person name="Ades P.A."/>
            <person name="Gasser R.B."/>
            <person name="Taylor P.W.J."/>
        </authorList>
    </citation>
    <scope>NUCLEOTIDE SEQUENCE [LARGE SCALE GENOMIC DNA]</scope>
    <source>
        <strain evidence="2">BRIP57314</strain>
    </source>
</reference>
<evidence type="ECO:0000256" key="1">
    <source>
        <dbReference type="SAM" id="MobiDB-lite"/>
    </source>
</evidence>
<comment type="caution">
    <text evidence="2">The sequence shown here is derived from an EMBL/GenBank/DDBJ whole genome shotgun (WGS) entry which is preliminary data.</text>
</comment>
<evidence type="ECO:0000313" key="3">
    <source>
        <dbReference type="Proteomes" id="UP000310108"/>
    </source>
</evidence>
<dbReference type="EMBL" id="PJEX01000231">
    <property type="protein sequence ID" value="TKW52583.1"/>
    <property type="molecule type" value="Genomic_DNA"/>
</dbReference>
<feature type="region of interest" description="Disordered" evidence="1">
    <location>
        <begin position="375"/>
        <end position="394"/>
    </location>
</feature>
<name>A0A4U6XBD7_9PEZI</name>
<evidence type="ECO:0000313" key="2">
    <source>
        <dbReference type="EMBL" id="TKW52583.1"/>
    </source>
</evidence>
<proteinExistence type="predicted"/>
<protein>
    <submittedName>
        <fullName evidence="2">Uncharacterized protein</fullName>
    </submittedName>
</protein>
<feature type="compositionally biased region" description="Acidic residues" evidence="1">
    <location>
        <begin position="63"/>
        <end position="73"/>
    </location>
</feature>
<keyword evidence="3" id="KW-1185">Reference proteome</keyword>
<feature type="region of interest" description="Disordered" evidence="1">
    <location>
        <begin position="42"/>
        <end position="74"/>
    </location>
</feature>
<feature type="compositionally biased region" description="Basic and acidic residues" evidence="1">
    <location>
        <begin position="385"/>
        <end position="394"/>
    </location>
</feature>
<dbReference type="Proteomes" id="UP000310108">
    <property type="component" value="Unassembled WGS sequence"/>
</dbReference>
<organism evidence="2 3">
    <name type="scientific">Colletotrichum tanaceti</name>
    <dbReference type="NCBI Taxonomy" id="1306861"/>
    <lineage>
        <taxon>Eukaryota</taxon>
        <taxon>Fungi</taxon>
        <taxon>Dikarya</taxon>
        <taxon>Ascomycota</taxon>
        <taxon>Pezizomycotina</taxon>
        <taxon>Sordariomycetes</taxon>
        <taxon>Hypocreomycetidae</taxon>
        <taxon>Glomerellales</taxon>
        <taxon>Glomerellaceae</taxon>
        <taxon>Colletotrichum</taxon>
        <taxon>Colletotrichum destructivum species complex</taxon>
    </lineage>
</organism>
<dbReference type="AlphaFoldDB" id="A0A4U6XBD7"/>
<accession>A0A4U6XBD7</accession>
<sequence>MNGEPRVAAEDLTPGPALVAPDEAAGVLDVGGAKVASVEVREAARPRGEVVPPDLGLEGGVGELEEPEGDGGGEEATHLLGGAQMDEAVVAVEVREGVLGRQRRGRRLGDDFVEVASTFRISHHNDYGPIRDLVILDVVLGQLALGSKAVAVGDCAPFLLTALVTAPGRCRDLLPTVTLVLVGHGSEPVGRCVARGGAGSASLLDLLLGTSFSHIFAADPPDDRIIKPDPLVVVLPSHIHRVVAAVGLFAMVVNDADQSVLRHGRTLCNKRVASSFGKNLGRKLQVKRVTNLLSNLRGSLGVELEALEMKDKNGGKRLNQRLLRHRGSVALQSLRYRQPLDGIHNVVNVRSADVKLQRLEGFGGNRILDPRTTKLRPVLSTEEPGDGRRRAGPR</sequence>
<gene>
    <name evidence="2" type="ORF">CTA1_6823</name>
</gene>